<gene>
    <name evidence="2" type="ORF">ACFQ4G_15425</name>
</gene>
<dbReference type="RefSeq" id="WP_238205696.1">
    <property type="nucleotide sequence ID" value="NZ_JBHTND010000021.1"/>
</dbReference>
<keyword evidence="1" id="KW-0472">Membrane</keyword>
<protein>
    <submittedName>
        <fullName evidence="2">Uncharacterized protein</fullName>
    </submittedName>
</protein>
<dbReference type="Proteomes" id="UP001597176">
    <property type="component" value="Unassembled WGS sequence"/>
</dbReference>
<feature type="transmembrane region" description="Helical" evidence="1">
    <location>
        <begin position="33"/>
        <end position="52"/>
    </location>
</feature>
<proteinExistence type="predicted"/>
<keyword evidence="3" id="KW-1185">Reference proteome</keyword>
<evidence type="ECO:0000313" key="3">
    <source>
        <dbReference type="Proteomes" id="UP001597176"/>
    </source>
</evidence>
<keyword evidence="1" id="KW-1133">Transmembrane helix</keyword>
<evidence type="ECO:0000313" key="2">
    <source>
        <dbReference type="EMBL" id="MFD1302963.1"/>
    </source>
</evidence>
<reference evidence="3" key="1">
    <citation type="journal article" date="2019" name="Int. J. Syst. Evol. Microbiol.">
        <title>The Global Catalogue of Microorganisms (GCM) 10K type strain sequencing project: providing services to taxonomists for standard genome sequencing and annotation.</title>
        <authorList>
            <consortium name="The Broad Institute Genomics Platform"/>
            <consortium name="The Broad Institute Genome Sequencing Center for Infectious Disease"/>
            <person name="Wu L."/>
            <person name="Ma J."/>
        </authorList>
    </citation>
    <scope>NUCLEOTIDE SEQUENCE [LARGE SCALE GENOMIC DNA]</scope>
    <source>
        <strain evidence="3">CCUG 56108</strain>
    </source>
</reference>
<dbReference type="EMBL" id="JBHTND010000021">
    <property type="protein sequence ID" value="MFD1302963.1"/>
    <property type="molecule type" value="Genomic_DNA"/>
</dbReference>
<keyword evidence="1" id="KW-0812">Transmembrane</keyword>
<accession>A0ABW3X085</accession>
<comment type="caution">
    <text evidence="2">The sequence shown here is derived from an EMBL/GenBank/DDBJ whole genome shotgun (WGS) entry which is preliminary data.</text>
</comment>
<name>A0ABW3X085_9HYPH</name>
<evidence type="ECO:0000256" key="1">
    <source>
        <dbReference type="SAM" id="Phobius"/>
    </source>
</evidence>
<organism evidence="2 3">
    <name type="scientific">Methylobacterium marchantiae</name>
    <dbReference type="NCBI Taxonomy" id="600331"/>
    <lineage>
        <taxon>Bacteria</taxon>
        <taxon>Pseudomonadati</taxon>
        <taxon>Pseudomonadota</taxon>
        <taxon>Alphaproteobacteria</taxon>
        <taxon>Hyphomicrobiales</taxon>
        <taxon>Methylobacteriaceae</taxon>
        <taxon>Methylobacterium</taxon>
    </lineage>
</organism>
<sequence length="53" mass="5360">MIATLSLSSLIAGGSLSYASMRNATRAAAYETWGGALLIIGLSLAGAGLTLFR</sequence>